<evidence type="ECO:0000256" key="1">
    <source>
        <dbReference type="ARBA" id="ARBA00001946"/>
    </source>
</evidence>
<evidence type="ECO:0000313" key="13">
    <source>
        <dbReference type="Proteomes" id="UP001623592"/>
    </source>
</evidence>
<evidence type="ECO:0000256" key="2">
    <source>
        <dbReference type="ARBA" id="ARBA00011955"/>
    </source>
</evidence>
<comment type="catalytic activity">
    <reaction evidence="10 11">
        <text>L-threonyl-[protein] + FAD = FMN-L-threonyl-[protein] + AMP + H(+)</text>
        <dbReference type="Rhea" id="RHEA:36847"/>
        <dbReference type="Rhea" id="RHEA-COMP:11060"/>
        <dbReference type="Rhea" id="RHEA-COMP:11061"/>
        <dbReference type="ChEBI" id="CHEBI:15378"/>
        <dbReference type="ChEBI" id="CHEBI:30013"/>
        <dbReference type="ChEBI" id="CHEBI:57692"/>
        <dbReference type="ChEBI" id="CHEBI:74257"/>
        <dbReference type="ChEBI" id="CHEBI:456215"/>
        <dbReference type="EC" id="2.7.1.180"/>
    </reaction>
</comment>
<evidence type="ECO:0000256" key="11">
    <source>
        <dbReference type="PIRNR" id="PIRNR006268"/>
    </source>
</evidence>
<dbReference type="RefSeq" id="WP_406785513.1">
    <property type="nucleotide sequence ID" value="NZ_JBJIAA010000001.1"/>
</dbReference>
<accession>A0ABW8TCX8</accession>
<evidence type="ECO:0000256" key="7">
    <source>
        <dbReference type="ARBA" id="ARBA00022827"/>
    </source>
</evidence>
<keyword evidence="13" id="KW-1185">Reference proteome</keyword>
<evidence type="ECO:0000256" key="3">
    <source>
        <dbReference type="ARBA" id="ARBA00016337"/>
    </source>
</evidence>
<proteinExistence type="inferred from homology"/>
<keyword evidence="4 11" id="KW-0285">Flavoprotein</keyword>
<evidence type="ECO:0000256" key="9">
    <source>
        <dbReference type="ARBA" id="ARBA00031306"/>
    </source>
</evidence>
<dbReference type="PANTHER" id="PTHR30040">
    <property type="entry name" value="THIAMINE BIOSYNTHESIS LIPOPROTEIN APBE"/>
    <property type="match status" value="1"/>
</dbReference>
<dbReference type="InterPro" id="IPR024932">
    <property type="entry name" value="ApbE"/>
</dbReference>
<sequence>MLKKEFARKKYEKTFFALGTINTITAFGMKGEEAVNNAYERVLEIDYRMSAFKENSDIMKMNCSAGIQKQQINADTSEVLRKALKFSKASRGAFDITVCPLTALWKSGIKRNLIPDKEDINKRLKLVNYEDLILNDKDNSAYLKSKGQAVDLGGIAKGYAADEVKGIFKKHGIKDALINLGGNILTMGHNSSGSAWRIGIQDPLSSRGNYVGTVTVKDKTIVTSGSNEQFFIKDGVRYHHIIDPRTGYPAKNGLLSVTVICEASIDADAVTTALFIQDINEAIPLLKSIRAEAIFIMENKDIFVTEGLRHNFERG</sequence>
<evidence type="ECO:0000256" key="5">
    <source>
        <dbReference type="ARBA" id="ARBA00022679"/>
    </source>
</evidence>
<evidence type="ECO:0000313" key="12">
    <source>
        <dbReference type="EMBL" id="MFL0248834.1"/>
    </source>
</evidence>
<dbReference type="Pfam" id="PF02424">
    <property type="entry name" value="ApbE"/>
    <property type="match status" value="1"/>
</dbReference>
<dbReference type="PANTHER" id="PTHR30040:SF2">
    <property type="entry name" value="FAD:PROTEIN FMN TRANSFERASE"/>
    <property type="match status" value="1"/>
</dbReference>
<dbReference type="EC" id="2.7.1.180" evidence="2 11"/>
<evidence type="ECO:0000256" key="6">
    <source>
        <dbReference type="ARBA" id="ARBA00022723"/>
    </source>
</evidence>
<evidence type="ECO:0000256" key="10">
    <source>
        <dbReference type="ARBA" id="ARBA00048540"/>
    </source>
</evidence>
<comment type="similarity">
    <text evidence="11">Belongs to the ApbE family.</text>
</comment>
<reference evidence="12 13" key="1">
    <citation type="submission" date="2024-11" db="EMBL/GenBank/DDBJ databases">
        <authorList>
            <person name="Heng Y.C."/>
            <person name="Lim A.C.H."/>
            <person name="Lee J.K.Y."/>
            <person name="Kittelmann S."/>
        </authorList>
    </citation>
    <scope>NUCLEOTIDE SEQUENCE [LARGE SCALE GENOMIC DNA]</scope>
    <source>
        <strain evidence="12 13">WILCCON 0114</strain>
    </source>
</reference>
<dbReference type="Gene3D" id="3.10.520.10">
    <property type="entry name" value="ApbE-like domains"/>
    <property type="match status" value="1"/>
</dbReference>
<dbReference type="SUPFAM" id="SSF143631">
    <property type="entry name" value="ApbE-like"/>
    <property type="match status" value="1"/>
</dbReference>
<name>A0ABW8TCX8_9CLOT</name>
<comment type="cofactor">
    <cofactor evidence="1">
        <name>Mg(2+)</name>
        <dbReference type="ChEBI" id="CHEBI:18420"/>
    </cofactor>
</comment>
<comment type="caution">
    <text evidence="12">The sequence shown here is derived from an EMBL/GenBank/DDBJ whole genome shotgun (WGS) entry which is preliminary data.</text>
</comment>
<gene>
    <name evidence="12" type="ORF">ACJDT4_00245</name>
</gene>
<dbReference type="Proteomes" id="UP001623592">
    <property type="component" value="Unassembled WGS sequence"/>
</dbReference>
<dbReference type="GO" id="GO:0016740">
    <property type="term" value="F:transferase activity"/>
    <property type="evidence" value="ECO:0007669"/>
    <property type="project" value="UniProtKB-KW"/>
</dbReference>
<protein>
    <recommendedName>
        <fullName evidence="3 11">FAD:protein FMN transferase</fullName>
        <ecNumber evidence="2 11">2.7.1.180</ecNumber>
    </recommendedName>
    <alternativeName>
        <fullName evidence="9 11">Flavin transferase</fullName>
    </alternativeName>
</protein>
<dbReference type="PIRSF" id="PIRSF006268">
    <property type="entry name" value="ApbE"/>
    <property type="match status" value="1"/>
</dbReference>
<keyword evidence="7 11" id="KW-0274">FAD</keyword>
<organism evidence="12 13">
    <name type="scientific">Clostridium neuense</name>
    <dbReference type="NCBI Taxonomy" id="1728934"/>
    <lineage>
        <taxon>Bacteria</taxon>
        <taxon>Bacillati</taxon>
        <taxon>Bacillota</taxon>
        <taxon>Clostridia</taxon>
        <taxon>Eubacteriales</taxon>
        <taxon>Clostridiaceae</taxon>
        <taxon>Clostridium</taxon>
    </lineage>
</organism>
<evidence type="ECO:0000256" key="4">
    <source>
        <dbReference type="ARBA" id="ARBA00022630"/>
    </source>
</evidence>
<keyword evidence="8 11" id="KW-0460">Magnesium</keyword>
<keyword evidence="5 11" id="KW-0808">Transferase</keyword>
<dbReference type="InterPro" id="IPR003374">
    <property type="entry name" value="ApbE-like_sf"/>
</dbReference>
<keyword evidence="6 11" id="KW-0479">Metal-binding</keyword>
<dbReference type="EMBL" id="JBJIAA010000001">
    <property type="protein sequence ID" value="MFL0248834.1"/>
    <property type="molecule type" value="Genomic_DNA"/>
</dbReference>
<evidence type="ECO:0000256" key="8">
    <source>
        <dbReference type="ARBA" id="ARBA00022842"/>
    </source>
</evidence>